<keyword evidence="2" id="KW-1185">Reference proteome</keyword>
<reference evidence="1 2" key="1">
    <citation type="submission" date="2024-04" db="EMBL/GenBank/DDBJ databases">
        <title>Genome assembly C_amara_ONT_v2.</title>
        <authorList>
            <person name="Yant L."/>
            <person name="Moore C."/>
            <person name="Slenker M."/>
        </authorList>
    </citation>
    <scope>NUCLEOTIDE SEQUENCE [LARGE SCALE GENOMIC DNA]</scope>
    <source>
        <tissue evidence="1">Leaf</tissue>
    </source>
</reference>
<accession>A0ABD1BBA9</accession>
<name>A0ABD1BBA9_CARAN</name>
<sequence length="101" mass="11302">MSTSTIKIGYDSIRATLARDDSDINRLVEIFLSNSNNKKKIIGLDTERSFVQGDHEYPTESILAFLELCDGDNCLIVPLRYIPFLSPIFSTSQISPSCELV</sequence>
<organism evidence="1 2">
    <name type="scientific">Cardamine amara subsp. amara</name>
    <dbReference type="NCBI Taxonomy" id="228776"/>
    <lineage>
        <taxon>Eukaryota</taxon>
        <taxon>Viridiplantae</taxon>
        <taxon>Streptophyta</taxon>
        <taxon>Embryophyta</taxon>
        <taxon>Tracheophyta</taxon>
        <taxon>Spermatophyta</taxon>
        <taxon>Magnoliopsida</taxon>
        <taxon>eudicotyledons</taxon>
        <taxon>Gunneridae</taxon>
        <taxon>Pentapetalae</taxon>
        <taxon>rosids</taxon>
        <taxon>malvids</taxon>
        <taxon>Brassicales</taxon>
        <taxon>Brassicaceae</taxon>
        <taxon>Cardamineae</taxon>
        <taxon>Cardamine</taxon>
    </lineage>
</organism>
<protein>
    <submittedName>
        <fullName evidence="1">Uncharacterized protein</fullName>
    </submittedName>
</protein>
<dbReference type="AlphaFoldDB" id="A0ABD1BBA9"/>
<proteinExistence type="predicted"/>
<dbReference type="SUPFAM" id="SSF53098">
    <property type="entry name" value="Ribonuclease H-like"/>
    <property type="match status" value="1"/>
</dbReference>
<dbReference type="Proteomes" id="UP001558713">
    <property type="component" value="Unassembled WGS sequence"/>
</dbReference>
<evidence type="ECO:0000313" key="1">
    <source>
        <dbReference type="EMBL" id="KAL1216213.1"/>
    </source>
</evidence>
<evidence type="ECO:0000313" key="2">
    <source>
        <dbReference type="Proteomes" id="UP001558713"/>
    </source>
</evidence>
<dbReference type="EMBL" id="JBANAX010000271">
    <property type="protein sequence ID" value="KAL1216213.1"/>
    <property type="molecule type" value="Genomic_DNA"/>
</dbReference>
<dbReference type="InterPro" id="IPR012337">
    <property type="entry name" value="RNaseH-like_sf"/>
</dbReference>
<dbReference type="InterPro" id="IPR036397">
    <property type="entry name" value="RNaseH_sf"/>
</dbReference>
<comment type="caution">
    <text evidence="1">The sequence shown here is derived from an EMBL/GenBank/DDBJ whole genome shotgun (WGS) entry which is preliminary data.</text>
</comment>
<gene>
    <name evidence="1" type="ORF">V5N11_018666</name>
</gene>
<dbReference type="Gene3D" id="3.30.420.10">
    <property type="entry name" value="Ribonuclease H-like superfamily/Ribonuclease H"/>
    <property type="match status" value="1"/>
</dbReference>